<dbReference type="GO" id="GO:0015074">
    <property type="term" value="P:DNA integration"/>
    <property type="evidence" value="ECO:0007669"/>
    <property type="project" value="InterPro"/>
</dbReference>
<protein>
    <submittedName>
        <fullName evidence="3">Integrase/transposase</fullName>
    </submittedName>
</protein>
<proteinExistence type="predicted"/>
<reference evidence="3 4" key="1">
    <citation type="submission" date="2018-11" db="EMBL/GenBank/DDBJ databases">
        <title>Whole genome sequence of Streptomyces chrestomyceticus NBRC 13444(T).</title>
        <authorList>
            <person name="Komaki H."/>
            <person name="Tamura T."/>
        </authorList>
    </citation>
    <scope>NUCLEOTIDE SEQUENCE [LARGE SCALE GENOMIC DNA]</scope>
    <source>
        <strain evidence="3 4">NBRC 13444</strain>
    </source>
</reference>
<gene>
    <name evidence="3" type="ORF">OEIGOIKO_03546</name>
</gene>
<evidence type="ECO:0000313" key="4">
    <source>
        <dbReference type="Proteomes" id="UP000287830"/>
    </source>
</evidence>
<dbReference type="InterPro" id="IPR001584">
    <property type="entry name" value="Integrase_cat-core"/>
</dbReference>
<feature type="region of interest" description="Disordered" evidence="1">
    <location>
        <begin position="58"/>
        <end position="79"/>
    </location>
</feature>
<dbReference type="SUPFAM" id="SSF53098">
    <property type="entry name" value="Ribonuclease H-like"/>
    <property type="match status" value="1"/>
</dbReference>
<accession>A0A7U9Q0Z1</accession>
<feature type="region of interest" description="Disordered" evidence="1">
    <location>
        <begin position="103"/>
        <end position="125"/>
    </location>
</feature>
<feature type="region of interest" description="Disordered" evidence="1">
    <location>
        <begin position="663"/>
        <end position="786"/>
    </location>
</feature>
<dbReference type="InterPro" id="IPR036397">
    <property type="entry name" value="RNaseH_sf"/>
</dbReference>
<name>A0A7U9Q0Z1_9ACTN</name>
<feature type="domain" description="Integrase catalytic" evidence="2">
    <location>
        <begin position="288"/>
        <end position="517"/>
    </location>
</feature>
<dbReference type="InterPro" id="IPR012337">
    <property type="entry name" value="RNaseH-like_sf"/>
</dbReference>
<organism evidence="3 4">
    <name type="scientific">Streptomyces chrestomyceticus JCM 4735</name>
    <dbReference type="NCBI Taxonomy" id="1306181"/>
    <lineage>
        <taxon>Bacteria</taxon>
        <taxon>Bacillati</taxon>
        <taxon>Actinomycetota</taxon>
        <taxon>Actinomycetes</taxon>
        <taxon>Kitasatosporales</taxon>
        <taxon>Streptomycetaceae</taxon>
        <taxon>Streptomyces</taxon>
    </lineage>
</organism>
<feature type="compositionally biased region" description="Basic and acidic residues" evidence="1">
    <location>
        <begin position="707"/>
        <end position="726"/>
    </location>
</feature>
<sequence length="786" mass="88680">MNGAAALDLSPGAGVVLDDVEWLVERQEPHLGRVQLVRADGERQRVSFRFLVNHPRCRPSSRTAAEGANRGRQLASWSDVKPEKRPLMEQRFAHLMEINCGFRSGDPFRPEPGEPRPESDPDHTTLTERREAKAAELSVLRPEEAKLLLGVAHVGARTLERWEKRRRKYGIVGCADHRWLRSSGGHPSISEEVREAIFAVRQETQQHRSRVSARTREIMIRRYVRETFEIANEAEGQEENEKGSKGREIKVPSYHTLLRVWKEWFGPGGARPKYERSAELPTKNGHVLVTRPGQVVALDTTILPVMVRENVFGDPVTVHFTLALDVYTHSICAFRLTLVSDSSVDVAMMLRDVMLPLPMREEWGEDMEWPYPGLPAAVVAEFAGHKVAALPFFNPETITSDHGSVYRNHHLVDVQEAMGCRILPARVLRPQDKAAVERTFGGIRSLVFEKLPGYTGVDVADRGADPEGSAVLTLSQMEHYIATWVVGIWQNRRLGEFAPCWDPGGDHSPNTLFAASFAQGGFDLDIPSPETYYRFLPEHHVKRIYRRGVKVKGLWYDAELLHQPDLQSARGGRYKKQWVIHREPRDRRMVFFHDPDTHEWHELRWTGLPPEGEMPAFGDARVEELLTRVREAGLKPRSDSDLVPILLEMLGAVDPVANWPSQLTKSQRTQHAGEITQARAAAADRPKPSKSSQATDAPPRLAAVGVRETEPPWRERAREATESLDAHRRRRREAAGPRKPPESALLGSSRRGRNLFVIADDDAPPDAPATDQQSRDAQATDEERNE</sequence>
<comment type="caution">
    <text evidence="3">The sequence shown here is derived from an EMBL/GenBank/DDBJ whole genome shotgun (WGS) entry which is preliminary data.</text>
</comment>
<dbReference type="EMBL" id="BHZC01000001">
    <property type="protein sequence ID" value="GCD35799.1"/>
    <property type="molecule type" value="Genomic_DNA"/>
</dbReference>
<evidence type="ECO:0000313" key="3">
    <source>
        <dbReference type="EMBL" id="GCD35799.1"/>
    </source>
</evidence>
<evidence type="ECO:0000259" key="2">
    <source>
        <dbReference type="PROSITE" id="PS50994"/>
    </source>
</evidence>
<dbReference type="AlphaFoldDB" id="A0A7U9Q0Z1"/>
<feature type="compositionally biased region" description="Basic and acidic residues" evidence="1">
    <location>
        <begin position="106"/>
        <end position="125"/>
    </location>
</feature>
<dbReference type="Proteomes" id="UP000287830">
    <property type="component" value="Unassembled WGS sequence"/>
</dbReference>
<dbReference type="GO" id="GO:0003676">
    <property type="term" value="F:nucleic acid binding"/>
    <property type="evidence" value="ECO:0007669"/>
    <property type="project" value="InterPro"/>
</dbReference>
<evidence type="ECO:0000256" key="1">
    <source>
        <dbReference type="SAM" id="MobiDB-lite"/>
    </source>
</evidence>
<dbReference type="PROSITE" id="PS50994">
    <property type="entry name" value="INTEGRASE"/>
    <property type="match status" value="1"/>
</dbReference>
<dbReference type="Gene3D" id="3.30.420.10">
    <property type="entry name" value="Ribonuclease H-like superfamily/Ribonuclease H"/>
    <property type="match status" value="1"/>
</dbReference>